<proteinExistence type="predicted"/>
<evidence type="ECO:0000313" key="5">
    <source>
        <dbReference type="EMBL" id="SVC65848.1"/>
    </source>
</evidence>
<dbReference type="InterPro" id="IPR003785">
    <property type="entry name" value="Creatininase/forma_Hydrolase"/>
</dbReference>
<dbReference type="SUPFAM" id="SSF102215">
    <property type="entry name" value="Creatininase"/>
    <property type="match status" value="1"/>
</dbReference>
<evidence type="ECO:0000256" key="1">
    <source>
        <dbReference type="ARBA" id="ARBA00001947"/>
    </source>
</evidence>
<dbReference type="PANTHER" id="PTHR35005:SF1">
    <property type="entry name" value="2-AMINO-5-FORMYLAMINO-6-RIBOSYLAMINOPYRIMIDIN-4(3H)-ONE 5'-MONOPHOSPHATE DEFORMYLASE"/>
    <property type="match status" value="1"/>
</dbReference>
<evidence type="ECO:0000256" key="4">
    <source>
        <dbReference type="ARBA" id="ARBA00022833"/>
    </source>
</evidence>
<comment type="cofactor">
    <cofactor evidence="1">
        <name>Zn(2+)</name>
        <dbReference type="ChEBI" id="CHEBI:29105"/>
    </cofactor>
</comment>
<dbReference type="Pfam" id="PF02633">
    <property type="entry name" value="Creatininase"/>
    <property type="match status" value="1"/>
</dbReference>
<dbReference type="AlphaFoldDB" id="A0A382NZC5"/>
<evidence type="ECO:0008006" key="6">
    <source>
        <dbReference type="Google" id="ProtNLM"/>
    </source>
</evidence>
<accession>A0A382NZC5</accession>
<keyword evidence="2" id="KW-0479">Metal-binding</keyword>
<organism evidence="5">
    <name type="scientific">marine metagenome</name>
    <dbReference type="NCBI Taxonomy" id="408172"/>
    <lineage>
        <taxon>unclassified sequences</taxon>
        <taxon>metagenomes</taxon>
        <taxon>ecological metagenomes</taxon>
    </lineage>
</organism>
<dbReference type="EMBL" id="UINC01103448">
    <property type="protein sequence ID" value="SVC65848.1"/>
    <property type="molecule type" value="Genomic_DNA"/>
</dbReference>
<dbReference type="PANTHER" id="PTHR35005">
    <property type="entry name" value="3-DEHYDRO-SCYLLO-INOSOSE HYDROLASE"/>
    <property type="match status" value="1"/>
</dbReference>
<dbReference type="GO" id="GO:0009231">
    <property type="term" value="P:riboflavin biosynthetic process"/>
    <property type="evidence" value="ECO:0007669"/>
    <property type="project" value="TreeGrafter"/>
</dbReference>
<dbReference type="GO" id="GO:0016811">
    <property type="term" value="F:hydrolase activity, acting on carbon-nitrogen (but not peptide) bonds, in linear amides"/>
    <property type="evidence" value="ECO:0007669"/>
    <property type="project" value="TreeGrafter"/>
</dbReference>
<gene>
    <name evidence="5" type="ORF">METZ01_LOCUS318702</name>
</gene>
<dbReference type="InterPro" id="IPR024087">
    <property type="entry name" value="Creatininase-like_sf"/>
</dbReference>
<evidence type="ECO:0000256" key="2">
    <source>
        <dbReference type="ARBA" id="ARBA00022723"/>
    </source>
</evidence>
<name>A0A382NZC5_9ZZZZ</name>
<dbReference type="Gene3D" id="3.40.50.10310">
    <property type="entry name" value="Creatininase"/>
    <property type="match status" value="1"/>
</dbReference>
<evidence type="ECO:0000256" key="3">
    <source>
        <dbReference type="ARBA" id="ARBA00022801"/>
    </source>
</evidence>
<reference evidence="5" key="1">
    <citation type="submission" date="2018-05" db="EMBL/GenBank/DDBJ databases">
        <authorList>
            <person name="Lanie J.A."/>
            <person name="Ng W.-L."/>
            <person name="Kazmierczak K.M."/>
            <person name="Andrzejewski T.M."/>
            <person name="Davidsen T.M."/>
            <person name="Wayne K.J."/>
            <person name="Tettelin H."/>
            <person name="Glass J.I."/>
            <person name="Rusch D."/>
            <person name="Podicherti R."/>
            <person name="Tsui H.-C.T."/>
            <person name="Winkler M.E."/>
        </authorList>
    </citation>
    <scope>NUCLEOTIDE SEQUENCE</scope>
</reference>
<sequence length="117" mass="13353">MYKASYDGTNKKILWQEMWRWEFLDALERDPVVIVPVGSVEQHGPHCPMDVDISAPFYMAAEVARAEDDFPVIVAPPIWSGFTHYNMGFPGTIHLRLETFQNLLGDICRSIHANGFE</sequence>
<keyword evidence="3" id="KW-0378">Hydrolase</keyword>
<feature type="non-terminal residue" evidence="5">
    <location>
        <position position="117"/>
    </location>
</feature>
<protein>
    <recommendedName>
        <fullName evidence="6">Creatininase family protein</fullName>
    </recommendedName>
</protein>
<keyword evidence="4" id="KW-0862">Zinc</keyword>
<dbReference type="GO" id="GO:0046872">
    <property type="term" value="F:metal ion binding"/>
    <property type="evidence" value="ECO:0007669"/>
    <property type="project" value="UniProtKB-KW"/>
</dbReference>